<sequence>MLILTNLIHAQMTNLLFPTDFSNYTSAALDWVRLFARKTGATVTLLHMYQPMLPDTTLPTVGDPGLGVMASMEIEDISRKRLNELATELQAEGLSVTAEWRIGSVDDGILEVAREYSADLIIMGRSDLSTFFDRLAGSAVTDVADEAVCPVLIVPTTPEGQSIRPAQVHTIAYAMQAQTTQSMVTAQTELLVDAFNAKLEVLTEDKLEHAHADLIVMQLSPKAGFLDNLFHPNHTTALIKKSDVPVLVYHEKK</sequence>
<proteinExistence type="inferred from homology"/>
<dbReference type="InterPro" id="IPR006015">
    <property type="entry name" value="Universal_stress_UspA"/>
</dbReference>
<dbReference type="AlphaFoldDB" id="D2QFD4"/>
<evidence type="ECO:0000313" key="4">
    <source>
        <dbReference type="Proteomes" id="UP000002028"/>
    </source>
</evidence>
<dbReference type="Pfam" id="PF00582">
    <property type="entry name" value="Usp"/>
    <property type="match status" value="1"/>
</dbReference>
<dbReference type="Gene3D" id="3.40.50.12370">
    <property type="match status" value="1"/>
</dbReference>
<feature type="domain" description="UspA" evidence="2">
    <location>
        <begin position="13"/>
        <end position="155"/>
    </location>
</feature>
<dbReference type="SUPFAM" id="SSF52402">
    <property type="entry name" value="Adenine nucleotide alpha hydrolases-like"/>
    <property type="match status" value="2"/>
</dbReference>
<dbReference type="PANTHER" id="PTHR46268">
    <property type="entry name" value="STRESS RESPONSE PROTEIN NHAX"/>
    <property type="match status" value="1"/>
</dbReference>
<dbReference type="HOGENOM" id="CLU_1072617_0_0_10"/>
<dbReference type="PANTHER" id="PTHR46268:SF6">
    <property type="entry name" value="UNIVERSAL STRESS PROTEIN UP12"/>
    <property type="match status" value="1"/>
</dbReference>
<accession>D2QFD4</accession>
<dbReference type="EMBL" id="CP001769">
    <property type="protein sequence ID" value="ADB36611.1"/>
    <property type="molecule type" value="Genomic_DNA"/>
</dbReference>
<dbReference type="PRINTS" id="PR01438">
    <property type="entry name" value="UNVRSLSTRESS"/>
</dbReference>
<dbReference type="eggNOG" id="COG0589">
    <property type="taxonomic scope" value="Bacteria"/>
</dbReference>
<dbReference type="CDD" id="cd00293">
    <property type="entry name" value="USP-like"/>
    <property type="match status" value="1"/>
</dbReference>
<protein>
    <submittedName>
        <fullName evidence="3">UspA domain protein</fullName>
    </submittedName>
</protein>
<reference evidence="3 4" key="1">
    <citation type="journal article" date="2010" name="Stand. Genomic Sci.">
        <title>Complete genome sequence of Spirosoma linguale type strain (1).</title>
        <authorList>
            <person name="Lail K."/>
            <person name="Sikorski J."/>
            <person name="Saunders E."/>
            <person name="Lapidus A."/>
            <person name="Glavina Del Rio T."/>
            <person name="Copeland A."/>
            <person name="Tice H."/>
            <person name="Cheng J.-F."/>
            <person name="Lucas S."/>
            <person name="Nolan M."/>
            <person name="Bruce D."/>
            <person name="Goodwin L."/>
            <person name="Pitluck S."/>
            <person name="Ivanova N."/>
            <person name="Mavromatis K."/>
            <person name="Ovchinnikova G."/>
            <person name="Pati A."/>
            <person name="Chen A."/>
            <person name="Palaniappan K."/>
            <person name="Land M."/>
            <person name="Hauser L."/>
            <person name="Chang Y.-J."/>
            <person name="Jeffries C.D."/>
            <person name="Chain P."/>
            <person name="Brettin T."/>
            <person name="Detter J.C."/>
            <person name="Schuetze A."/>
            <person name="Rohde M."/>
            <person name="Tindall B.J."/>
            <person name="Goeker M."/>
            <person name="Bristow J."/>
            <person name="Eisen J.A."/>
            <person name="Markowitz V."/>
            <person name="Hugenholtz P."/>
            <person name="Kyrpides N.C."/>
            <person name="Klenk H.-P."/>
            <person name="Chen F."/>
        </authorList>
    </citation>
    <scope>NUCLEOTIDE SEQUENCE [LARGE SCALE GENOMIC DNA]</scope>
    <source>
        <strain evidence="4">ATCC 33905 / DSM 74 / LMG 10896 / Claus 1</strain>
    </source>
</reference>
<dbReference type="KEGG" id="sli:Slin_0547"/>
<evidence type="ECO:0000256" key="1">
    <source>
        <dbReference type="ARBA" id="ARBA00008791"/>
    </source>
</evidence>
<name>D2QFD4_SPILD</name>
<dbReference type="InterPro" id="IPR006016">
    <property type="entry name" value="UspA"/>
</dbReference>
<evidence type="ECO:0000259" key="2">
    <source>
        <dbReference type="Pfam" id="PF00582"/>
    </source>
</evidence>
<dbReference type="STRING" id="504472.Slin_0547"/>
<keyword evidence="4" id="KW-1185">Reference proteome</keyword>
<organism evidence="3 4">
    <name type="scientific">Spirosoma linguale (strain ATCC 33905 / DSM 74 / LMG 10896 / Claus 1)</name>
    <dbReference type="NCBI Taxonomy" id="504472"/>
    <lineage>
        <taxon>Bacteria</taxon>
        <taxon>Pseudomonadati</taxon>
        <taxon>Bacteroidota</taxon>
        <taxon>Cytophagia</taxon>
        <taxon>Cytophagales</taxon>
        <taxon>Cytophagaceae</taxon>
        <taxon>Spirosoma</taxon>
    </lineage>
</organism>
<gene>
    <name evidence="3" type="ordered locus">Slin_0547</name>
</gene>
<comment type="similarity">
    <text evidence="1">Belongs to the universal stress protein A family.</text>
</comment>
<dbReference type="Proteomes" id="UP000002028">
    <property type="component" value="Chromosome"/>
</dbReference>
<evidence type="ECO:0000313" key="3">
    <source>
        <dbReference type="EMBL" id="ADB36611.1"/>
    </source>
</evidence>